<dbReference type="PROSITE" id="PS52048">
    <property type="entry name" value="UCH_DOMAIN"/>
    <property type="match status" value="1"/>
</dbReference>
<proteinExistence type="inferred from homology"/>
<dbReference type="GO" id="GO:0016579">
    <property type="term" value="P:protein deubiquitination"/>
    <property type="evidence" value="ECO:0007669"/>
    <property type="project" value="TreeGrafter"/>
</dbReference>
<keyword evidence="11" id="KW-1185">Reference proteome</keyword>
<evidence type="ECO:0000256" key="5">
    <source>
        <dbReference type="ARBA" id="ARBA00022801"/>
    </source>
</evidence>
<keyword evidence="3 7" id="KW-0645">Protease</keyword>
<name>A0A7D9CY28_DEKBR</name>
<evidence type="ECO:0000256" key="7">
    <source>
        <dbReference type="PROSITE-ProRule" id="PRU01393"/>
    </source>
</evidence>
<organism evidence="10 11">
    <name type="scientific">Dekkera bruxellensis</name>
    <name type="common">Brettanomyces custersii</name>
    <dbReference type="NCBI Taxonomy" id="5007"/>
    <lineage>
        <taxon>Eukaryota</taxon>
        <taxon>Fungi</taxon>
        <taxon>Dikarya</taxon>
        <taxon>Ascomycota</taxon>
        <taxon>Saccharomycotina</taxon>
        <taxon>Pichiomycetes</taxon>
        <taxon>Pichiales</taxon>
        <taxon>Pichiaceae</taxon>
        <taxon>Brettanomyces</taxon>
    </lineage>
</organism>
<dbReference type="InterPro" id="IPR001578">
    <property type="entry name" value="Peptidase_C12_UCH"/>
</dbReference>
<evidence type="ECO:0000256" key="2">
    <source>
        <dbReference type="ARBA" id="ARBA00009326"/>
    </source>
</evidence>
<dbReference type="PANTHER" id="PTHR10589:SF17">
    <property type="entry name" value="UBIQUITIN CARBOXYL-TERMINAL HYDROLASE"/>
    <property type="match status" value="1"/>
</dbReference>
<dbReference type="GO" id="GO:0006511">
    <property type="term" value="P:ubiquitin-dependent protein catabolic process"/>
    <property type="evidence" value="ECO:0007669"/>
    <property type="project" value="UniProtKB-UniRule"/>
</dbReference>
<evidence type="ECO:0000256" key="1">
    <source>
        <dbReference type="ARBA" id="ARBA00000707"/>
    </source>
</evidence>
<feature type="active site" description="Nucleophile" evidence="7">
    <location>
        <position position="99"/>
    </location>
</feature>
<comment type="catalytic activity">
    <reaction evidence="1 7 8">
        <text>Thiol-dependent hydrolysis of ester, thioester, amide, peptide and isopeptide bonds formed by the C-terminal Gly of ubiquitin (a 76-residue protein attached to proteins as an intracellular targeting signal).</text>
        <dbReference type="EC" id="3.4.19.12"/>
    </reaction>
</comment>
<evidence type="ECO:0000256" key="8">
    <source>
        <dbReference type="RuleBase" id="RU361215"/>
    </source>
</evidence>
<protein>
    <recommendedName>
        <fullName evidence="8">Ubiquitin carboxyl-terminal hydrolase</fullName>
        <ecNumber evidence="8">3.4.19.12</ecNumber>
    </recommendedName>
</protein>
<dbReference type="InterPro" id="IPR038765">
    <property type="entry name" value="Papain-like_cys_pep_sf"/>
</dbReference>
<dbReference type="SUPFAM" id="SSF54001">
    <property type="entry name" value="Cysteine proteinases"/>
    <property type="match status" value="1"/>
</dbReference>
<accession>A0A7D9CY28</accession>
<dbReference type="EMBL" id="CABFWN010000003">
    <property type="protein sequence ID" value="VUG18535.1"/>
    <property type="molecule type" value="Genomic_DNA"/>
</dbReference>
<dbReference type="GO" id="GO:0005737">
    <property type="term" value="C:cytoplasm"/>
    <property type="evidence" value="ECO:0007669"/>
    <property type="project" value="TreeGrafter"/>
</dbReference>
<evidence type="ECO:0000313" key="10">
    <source>
        <dbReference type="EMBL" id="VUG18535.1"/>
    </source>
</evidence>
<dbReference type="Pfam" id="PF01088">
    <property type="entry name" value="Peptidase_C12"/>
    <property type="match status" value="1"/>
</dbReference>
<keyword evidence="6 7" id="KW-0788">Thiol protease</keyword>
<feature type="domain" description="UCH catalytic" evidence="9">
    <location>
        <begin position="9"/>
        <end position="243"/>
    </location>
</feature>
<dbReference type="InterPro" id="IPR036959">
    <property type="entry name" value="Peptidase_C12_UCH_sf"/>
</dbReference>
<evidence type="ECO:0000256" key="6">
    <source>
        <dbReference type="ARBA" id="ARBA00022807"/>
    </source>
</evidence>
<keyword evidence="4 7" id="KW-0833">Ubl conjugation pathway</keyword>
<dbReference type="PANTHER" id="PTHR10589">
    <property type="entry name" value="UBIQUITIN CARBOXYL-TERMINAL HYDROLASE"/>
    <property type="match status" value="1"/>
</dbReference>
<dbReference type="PRINTS" id="PR00707">
    <property type="entry name" value="UBCTHYDRLASE"/>
</dbReference>
<gene>
    <name evidence="10" type="primary">YUH1</name>
    <name evidence="10" type="ORF">DEBR0S3_13982G</name>
</gene>
<dbReference type="Proteomes" id="UP000478008">
    <property type="component" value="Unassembled WGS sequence"/>
</dbReference>
<feature type="active site" description="Proton donor" evidence="7">
    <location>
        <position position="177"/>
    </location>
</feature>
<sequence length="246" mass="27633">MAGNADFGAVVPLESDPRIFTEFSRKLGLSPLLAFCDIYSITEPDLLAVLPRPLNAIVLLFPVTDAYEQYRESEDKRQHADGSDIQNVLWFKQLLKNGCGLYGLLHAVCNLPEGLIVDRSKIWNFINDVRSLQGCTNYNNFARKTHLISNLFLSAYSEYSQQGQTPAPDAEEDVNLHFICFTKGRNGHIYELDGRRIGPVDMVRCDSNSDVLDSKEVIDKIKLYMSFAEGQDSLNFAMMGLGPELE</sequence>
<comment type="similarity">
    <text evidence="2 7 8">Belongs to the peptidase C12 family.</text>
</comment>
<dbReference type="GO" id="GO:0004843">
    <property type="term" value="F:cysteine-type deubiquitinase activity"/>
    <property type="evidence" value="ECO:0007669"/>
    <property type="project" value="UniProtKB-UniRule"/>
</dbReference>
<evidence type="ECO:0000256" key="3">
    <source>
        <dbReference type="ARBA" id="ARBA00022670"/>
    </source>
</evidence>
<feature type="site" description="Transition state stabilizer" evidence="7">
    <location>
        <position position="93"/>
    </location>
</feature>
<dbReference type="AlphaFoldDB" id="A0A7D9CY28"/>
<keyword evidence="5 7" id="KW-0378">Hydrolase</keyword>
<evidence type="ECO:0000256" key="4">
    <source>
        <dbReference type="ARBA" id="ARBA00022786"/>
    </source>
</evidence>
<dbReference type="Gene3D" id="3.40.532.10">
    <property type="entry name" value="Peptidase C12, ubiquitin carboxyl-terminal hydrolase"/>
    <property type="match status" value="1"/>
</dbReference>
<feature type="site" description="Important for enzyme activity" evidence="7">
    <location>
        <position position="193"/>
    </location>
</feature>
<dbReference type="EC" id="3.4.19.12" evidence="8"/>
<evidence type="ECO:0000313" key="11">
    <source>
        <dbReference type="Proteomes" id="UP000478008"/>
    </source>
</evidence>
<reference evidence="10 11" key="1">
    <citation type="submission" date="2019-07" db="EMBL/GenBank/DDBJ databases">
        <authorList>
            <person name="Friedrich A."/>
            <person name="Schacherer J."/>
        </authorList>
    </citation>
    <scope>NUCLEOTIDE SEQUENCE [LARGE SCALE GENOMIC DNA]</scope>
</reference>
<evidence type="ECO:0000259" key="9">
    <source>
        <dbReference type="PROSITE" id="PS52048"/>
    </source>
</evidence>